<proteinExistence type="predicted"/>
<evidence type="ECO:0000313" key="1">
    <source>
        <dbReference type="EMBL" id="NOI12138.1"/>
    </source>
</evidence>
<protein>
    <submittedName>
        <fullName evidence="1">DUF3265 domain-containing protein</fullName>
    </submittedName>
</protein>
<comment type="caution">
    <text evidence="1">The sequence shown here is derived from an EMBL/GenBank/DDBJ whole genome shotgun (WGS) entry which is preliminary data.</text>
</comment>
<accession>A0A7Y4B7P7</accession>
<organism evidence="1 2">
    <name type="scientific">Vibrio alginolyticus</name>
    <dbReference type="NCBI Taxonomy" id="663"/>
    <lineage>
        <taxon>Bacteria</taxon>
        <taxon>Pseudomonadati</taxon>
        <taxon>Pseudomonadota</taxon>
        <taxon>Gammaproteobacteria</taxon>
        <taxon>Vibrionales</taxon>
        <taxon>Vibrionaceae</taxon>
        <taxon>Vibrio</taxon>
    </lineage>
</organism>
<evidence type="ECO:0000313" key="2">
    <source>
        <dbReference type="Proteomes" id="UP000532247"/>
    </source>
</evidence>
<reference evidence="1 2" key="1">
    <citation type="submission" date="2019-09" db="EMBL/GenBank/DDBJ databases">
        <title>Draft genome sequencing and comparative genomics of hatchery-associated Vibrios.</title>
        <authorList>
            <person name="Kehlet-Delgado H."/>
            <person name="Mueller R.S."/>
        </authorList>
    </citation>
    <scope>NUCLEOTIDE SEQUENCE [LARGE SCALE GENOMIC DNA]</scope>
    <source>
        <strain evidence="1 2">081416A</strain>
    </source>
</reference>
<name>A0A7Y4B7P7_VIBAL</name>
<dbReference type="AntiFam" id="ANF00277">
    <property type="entry name" value="Spurious ORF (formerly Pfam entry PF11665)"/>
</dbReference>
<dbReference type="EMBL" id="VTYF01000033">
    <property type="protein sequence ID" value="NOI12138.1"/>
    <property type="molecule type" value="Genomic_DNA"/>
</dbReference>
<gene>
    <name evidence="1" type="ORF">F0254_25385</name>
</gene>
<sequence length="30" mass="3351">MIRHAWHFYYASVLMIKVVCGGIGIACLTP</sequence>
<dbReference type="AlphaFoldDB" id="A0A7Y4B7P7"/>
<dbReference type="Proteomes" id="UP000532247">
    <property type="component" value="Unassembled WGS sequence"/>
</dbReference>